<evidence type="ECO:0000256" key="5">
    <source>
        <dbReference type="ARBA" id="ARBA00029998"/>
    </source>
</evidence>
<evidence type="ECO:0000256" key="1">
    <source>
        <dbReference type="ARBA" id="ARBA00022614"/>
    </source>
</evidence>
<dbReference type="InterPro" id="IPR001611">
    <property type="entry name" value="Leu-rich_rpt"/>
</dbReference>
<dbReference type="SMART" id="SM00364">
    <property type="entry name" value="LRR_BAC"/>
    <property type="match status" value="7"/>
</dbReference>
<dbReference type="KEGG" id="bfo:118408565"/>
<feature type="region of interest" description="Disordered" evidence="7">
    <location>
        <begin position="300"/>
        <end position="383"/>
    </location>
</feature>
<dbReference type="AlphaFoldDB" id="A0A9J7HWX2"/>
<evidence type="ECO:0000256" key="3">
    <source>
        <dbReference type="ARBA" id="ARBA00023907"/>
    </source>
</evidence>
<dbReference type="GeneID" id="118408565"/>
<keyword evidence="8" id="KW-1185">Reference proteome</keyword>
<proteinExistence type="predicted"/>
<feature type="compositionally biased region" description="Basic and acidic residues" evidence="7">
    <location>
        <begin position="300"/>
        <end position="313"/>
    </location>
</feature>
<dbReference type="RefSeq" id="XP_035665267.1">
    <property type="nucleotide sequence ID" value="XM_035809374.1"/>
</dbReference>
<keyword evidence="2" id="KW-0677">Repeat</keyword>
<evidence type="ECO:0000256" key="6">
    <source>
        <dbReference type="ARBA" id="ARBA00032455"/>
    </source>
</evidence>
<reference evidence="9" key="1">
    <citation type="submission" date="2025-08" db="UniProtKB">
        <authorList>
            <consortium name="RefSeq"/>
        </authorList>
    </citation>
    <scope>IDENTIFICATION</scope>
    <source>
        <strain evidence="9">S238N-H82</strain>
        <tissue evidence="9">Testes</tissue>
    </source>
</reference>
<evidence type="ECO:0000256" key="4">
    <source>
        <dbReference type="ARBA" id="ARBA00029588"/>
    </source>
</evidence>
<feature type="compositionally biased region" description="Polar residues" evidence="7">
    <location>
        <begin position="362"/>
        <end position="372"/>
    </location>
</feature>
<evidence type="ECO:0000313" key="9">
    <source>
        <dbReference type="RefSeq" id="XP_035665267.1"/>
    </source>
</evidence>
<feature type="compositionally biased region" description="Basic and acidic residues" evidence="7">
    <location>
        <begin position="347"/>
        <end position="361"/>
    </location>
</feature>
<evidence type="ECO:0000256" key="7">
    <source>
        <dbReference type="SAM" id="MobiDB-lite"/>
    </source>
</evidence>
<organism evidence="8 9">
    <name type="scientific">Branchiostoma floridae</name>
    <name type="common">Florida lancelet</name>
    <name type="synonym">Amphioxus</name>
    <dbReference type="NCBI Taxonomy" id="7739"/>
    <lineage>
        <taxon>Eukaryota</taxon>
        <taxon>Metazoa</taxon>
        <taxon>Chordata</taxon>
        <taxon>Cephalochordata</taxon>
        <taxon>Leptocardii</taxon>
        <taxon>Amphioxiformes</taxon>
        <taxon>Branchiostomatidae</taxon>
        <taxon>Branchiostoma</taxon>
    </lineage>
</organism>
<dbReference type="SUPFAM" id="SSF52058">
    <property type="entry name" value="L domain-like"/>
    <property type="match status" value="1"/>
</dbReference>
<evidence type="ECO:0000256" key="2">
    <source>
        <dbReference type="ARBA" id="ARBA00022737"/>
    </source>
</evidence>
<sequence>MAAGLNLQRTVNGRLKLDLSNRGLTSIPEEVFDITDLEYLVVSKNKLTSIPEAIGRLQKLYRLDAHGNMLTRLPQAIGSLQKLTHLFIHDNQLKEVPSGVCSLPNLKVLSVGNNKLSAFPPGVEKLRKLRELHIYDNQLTEVPPGVCSLSNLEKLSFDEFPRQVLQLKTLEKLCAGQNGGCKFDMVPDEVENLQHLWLLSLVNNLLRTLPSTMRHLHNLREVQLWNNKFDTFPEVLCELPAMEKLDIRNNNITRLPTTLHRADKLENLDVSGNPLTYPPQEVCKQGTGAIMAFLKQEARKEKTTKAGQEEEKGSAAGKGTNEIRDVEATPVKAARQPDIMEPAAETELERKLRERREKSARMEQQVSQQRGQTAERMGTRKGD</sequence>
<protein>
    <recommendedName>
        <fullName evidence="3">Leucine-rich repeat protein SHOC-2</fullName>
    </recommendedName>
    <alternativeName>
        <fullName evidence="6">Protein soc-2 homolog</fullName>
    </alternativeName>
    <alternativeName>
        <fullName evidence="4 5">protein Sur-8 homolog</fullName>
    </alternativeName>
</protein>
<dbReference type="PANTHER" id="PTHR48051">
    <property type="match status" value="1"/>
</dbReference>
<dbReference type="InterPro" id="IPR050216">
    <property type="entry name" value="LRR_domain-containing"/>
</dbReference>
<dbReference type="SMART" id="SM00369">
    <property type="entry name" value="LRR_TYP"/>
    <property type="match status" value="7"/>
</dbReference>
<dbReference type="InterPro" id="IPR032675">
    <property type="entry name" value="LRR_dom_sf"/>
</dbReference>
<dbReference type="Pfam" id="PF13855">
    <property type="entry name" value="LRR_8"/>
    <property type="match status" value="3"/>
</dbReference>
<dbReference type="PANTHER" id="PTHR48051:SF54">
    <property type="entry name" value="LEUCINE-RICH REPEAT-CONTAINING PROTEIN"/>
    <property type="match status" value="1"/>
</dbReference>
<evidence type="ECO:0000313" key="8">
    <source>
        <dbReference type="Proteomes" id="UP000001554"/>
    </source>
</evidence>
<gene>
    <name evidence="9" type="primary">LOC118408565</name>
</gene>
<dbReference type="Gene3D" id="3.80.10.10">
    <property type="entry name" value="Ribonuclease Inhibitor"/>
    <property type="match status" value="3"/>
</dbReference>
<keyword evidence="1" id="KW-0433">Leucine-rich repeat</keyword>
<dbReference type="OrthoDB" id="676979at2759"/>
<dbReference type="Proteomes" id="UP000001554">
    <property type="component" value="Unplaced"/>
</dbReference>
<name>A0A9J7HWX2_BRAFL</name>
<dbReference type="GO" id="GO:0005737">
    <property type="term" value="C:cytoplasm"/>
    <property type="evidence" value="ECO:0000318"/>
    <property type="project" value="GO_Central"/>
</dbReference>
<dbReference type="OMA" id="DCIMRIT"/>
<dbReference type="InterPro" id="IPR003591">
    <property type="entry name" value="Leu-rich_rpt_typical-subtyp"/>
</dbReference>
<accession>A0A9J7HWX2</accession>